<dbReference type="Proteomes" id="UP000060699">
    <property type="component" value="Chromosome"/>
</dbReference>
<gene>
    <name evidence="2" type="ORF">RD2015_757</name>
</gene>
<sequence>MAAGAWPRPARRGWALGAAALAHLLLLWLASSVKPSLETPEAFPARRSSTLRLLPATSPSRATPTPSSALLAPPPPASLPSGLRTQVTFMMEPADWASSPSAASATSSCTSADTAQSFGAVGLDGAARGPDGPTSGPERLAMKPGREVLRGSLANPATQDPRTNTPRPSVEEKIALGLNPDLCLKEERMADGTVRRYLGKRQVVPTAAQAHTGVRTERIAVCS</sequence>
<dbReference type="KEGG" id="rdp:RD2015_757"/>
<evidence type="ECO:0000313" key="3">
    <source>
        <dbReference type="Proteomes" id="UP000060699"/>
    </source>
</evidence>
<dbReference type="EMBL" id="CP013729">
    <property type="protein sequence ID" value="ALV05253.1"/>
    <property type="molecule type" value="Genomic_DNA"/>
</dbReference>
<feature type="region of interest" description="Disordered" evidence="1">
    <location>
        <begin position="121"/>
        <end position="142"/>
    </location>
</feature>
<feature type="region of interest" description="Disordered" evidence="1">
    <location>
        <begin position="39"/>
        <end position="82"/>
    </location>
</feature>
<accession>A0A0U3DWU8</accession>
<protein>
    <submittedName>
        <fullName evidence="2">Uncharacterized protein</fullName>
    </submittedName>
</protein>
<keyword evidence="3" id="KW-1185">Reference proteome</keyword>
<evidence type="ECO:0000313" key="2">
    <source>
        <dbReference type="EMBL" id="ALV05253.1"/>
    </source>
</evidence>
<proteinExistence type="predicted"/>
<name>A0A0U3DWU8_9BURK</name>
<organism evidence="2 3">
    <name type="scientific">Roseateles depolymerans</name>
    <dbReference type="NCBI Taxonomy" id="76731"/>
    <lineage>
        <taxon>Bacteria</taxon>
        <taxon>Pseudomonadati</taxon>
        <taxon>Pseudomonadota</taxon>
        <taxon>Betaproteobacteria</taxon>
        <taxon>Burkholderiales</taxon>
        <taxon>Sphaerotilaceae</taxon>
        <taxon>Roseateles</taxon>
    </lineage>
</organism>
<dbReference type="STRING" id="76731.RD2015_757"/>
<dbReference type="AlphaFoldDB" id="A0A0U3DWU8"/>
<feature type="compositionally biased region" description="Low complexity" evidence="1">
    <location>
        <begin position="55"/>
        <end position="71"/>
    </location>
</feature>
<reference evidence="2 3" key="1">
    <citation type="submission" date="2015-12" db="EMBL/GenBank/DDBJ databases">
        <title>Complete genome of Roseateles depolymerans KCTC 42856.</title>
        <authorList>
            <person name="Kim K.M."/>
        </authorList>
    </citation>
    <scope>NUCLEOTIDE SEQUENCE [LARGE SCALE GENOMIC DNA]</scope>
    <source>
        <strain evidence="2 3">KCTC 42856</strain>
    </source>
</reference>
<evidence type="ECO:0000256" key="1">
    <source>
        <dbReference type="SAM" id="MobiDB-lite"/>
    </source>
</evidence>